<dbReference type="RefSeq" id="WP_046906372.1">
    <property type="nucleotide sequence ID" value="NZ_BAAAXG010000026.1"/>
</dbReference>
<evidence type="ECO:0000313" key="1">
    <source>
        <dbReference type="EMBL" id="KKZ74871.1"/>
    </source>
</evidence>
<reference evidence="1 2" key="1">
    <citation type="submission" date="2015-05" db="EMBL/GenBank/DDBJ databases">
        <title>Draft Genome assembly of Streptomyces showdoensis.</title>
        <authorList>
            <person name="Thapa K.K."/>
            <person name="Metsa-Ketela M."/>
        </authorList>
    </citation>
    <scope>NUCLEOTIDE SEQUENCE [LARGE SCALE GENOMIC DNA]</scope>
    <source>
        <strain evidence="1 2">ATCC 15227</strain>
    </source>
</reference>
<evidence type="ECO:0000313" key="2">
    <source>
        <dbReference type="Proteomes" id="UP000265325"/>
    </source>
</evidence>
<dbReference type="Proteomes" id="UP000265325">
    <property type="component" value="Unassembled WGS sequence"/>
</dbReference>
<protein>
    <submittedName>
        <fullName evidence="1">Uncharacterized protein</fullName>
    </submittedName>
</protein>
<gene>
    <name evidence="1" type="ORF">VO63_05325</name>
</gene>
<dbReference type="AlphaFoldDB" id="A0A2P2GTR5"/>
<dbReference type="OrthoDB" id="5198182at2"/>
<accession>A0A2P2GTR5</accession>
<proteinExistence type="predicted"/>
<organism evidence="1 2">
    <name type="scientific">Streptomyces showdoensis</name>
    <dbReference type="NCBI Taxonomy" id="68268"/>
    <lineage>
        <taxon>Bacteria</taxon>
        <taxon>Bacillati</taxon>
        <taxon>Actinomycetota</taxon>
        <taxon>Actinomycetes</taxon>
        <taxon>Kitasatosporales</taxon>
        <taxon>Streptomycetaceae</taxon>
        <taxon>Streptomyces</taxon>
    </lineage>
</organism>
<dbReference type="EMBL" id="LAQS01000006">
    <property type="protein sequence ID" value="KKZ74871.1"/>
    <property type="molecule type" value="Genomic_DNA"/>
</dbReference>
<sequence>MTDDMRRQIVLRELNQGALAGMQSQVSEQAADLVLAALDRYDDWAAKGAVGPRARLARIAEAHSQDAEAGGLTSGACNECGHAWPCPTYTWATTDRDPLATWDPADDGAES</sequence>
<keyword evidence="2" id="KW-1185">Reference proteome</keyword>
<name>A0A2P2GTR5_STREW</name>
<comment type="caution">
    <text evidence="1">The sequence shown here is derived from an EMBL/GenBank/DDBJ whole genome shotgun (WGS) entry which is preliminary data.</text>
</comment>